<evidence type="ECO:0000256" key="2">
    <source>
        <dbReference type="ARBA" id="ARBA00022801"/>
    </source>
</evidence>
<keyword evidence="8" id="KW-1185">Reference proteome</keyword>
<evidence type="ECO:0000259" key="6">
    <source>
        <dbReference type="Pfam" id="PF00135"/>
    </source>
</evidence>
<evidence type="ECO:0000256" key="5">
    <source>
        <dbReference type="SAM" id="SignalP"/>
    </source>
</evidence>
<protein>
    <recommendedName>
        <fullName evidence="6">Carboxylesterase type B domain-containing protein</fullName>
    </recommendedName>
</protein>
<dbReference type="InterPro" id="IPR029058">
    <property type="entry name" value="AB_hydrolase_fold"/>
</dbReference>
<evidence type="ECO:0000313" key="7">
    <source>
        <dbReference type="EMBL" id="KAF9888395.1"/>
    </source>
</evidence>
<evidence type="ECO:0000313" key="8">
    <source>
        <dbReference type="Proteomes" id="UP001194746"/>
    </source>
</evidence>
<organism evidence="7 8">
    <name type="scientific">Aspergillus nanangensis</name>
    <dbReference type="NCBI Taxonomy" id="2582783"/>
    <lineage>
        <taxon>Eukaryota</taxon>
        <taxon>Fungi</taxon>
        <taxon>Dikarya</taxon>
        <taxon>Ascomycota</taxon>
        <taxon>Pezizomycotina</taxon>
        <taxon>Eurotiomycetes</taxon>
        <taxon>Eurotiomycetidae</taxon>
        <taxon>Eurotiales</taxon>
        <taxon>Aspergillaceae</taxon>
        <taxon>Aspergillus</taxon>
        <taxon>Aspergillus subgen. Circumdati</taxon>
    </lineage>
</organism>
<feature type="domain" description="Carboxylesterase type B" evidence="6">
    <location>
        <begin position="24"/>
        <end position="472"/>
    </location>
</feature>
<keyword evidence="2" id="KW-0378">Hydrolase</keyword>
<keyword evidence="5" id="KW-0732">Signal</keyword>
<dbReference type="Gene3D" id="3.40.50.1820">
    <property type="entry name" value="alpha/beta hydrolase"/>
    <property type="match status" value="1"/>
</dbReference>
<dbReference type="GO" id="GO:0004104">
    <property type="term" value="F:cholinesterase activity"/>
    <property type="evidence" value="ECO:0007669"/>
    <property type="project" value="InterPro"/>
</dbReference>
<dbReference type="AlphaFoldDB" id="A0AAD4CKV0"/>
<feature type="active site" description="Charge relay system" evidence="4">
    <location>
        <position position="435"/>
    </location>
</feature>
<feature type="active site" description="Acyl-ester intermediate" evidence="4">
    <location>
        <position position="218"/>
    </location>
</feature>
<feature type="active site" description="Charge relay system" evidence="4">
    <location>
        <position position="341"/>
    </location>
</feature>
<keyword evidence="3" id="KW-1015">Disulfide bond</keyword>
<accession>A0AAD4CKV0</accession>
<evidence type="ECO:0000256" key="3">
    <source>
        <dbReference type="ARBA" id="ARBA00023157"/>
    </source>
</evidence>
<gene>
    <name evidence="7" type="ORF">FE257_008673</name>
</gene>
<feature type="signal peptide" evidence="5">
    <location>
        <begin position="1"/>
        <end position="18"/>
    </location>
</feature>
<reference evidence="7" key="2">
    <citation type="submission" date="2020-02" db="EMBL/GenBank/DDBJ databases">
        <authorList>
            <person name="Gilchrist C.L.M."/>
            <person name="Chooi Y.-H."/>
        </authorList>
    </citation>
    <scope>NUCLEOTIDE SEQUENCE</scope>
    <source>
        <strain evidence="7">MST-FP2251</strain>
    </source>
</reference>
<name>A0AAD4CKV0_ASPNN</name>
<dbReference type="PANTHER" id="PTHR43918">
    <property type="entry name" value="ACETYLCHOLINESTERASE"/>
    <property type="match status" value="1"/>
</dbReference>
<dbReference type="PANTHER" id="PTHR43918:SF4">
    <property type="entry name" value="CARBOXYLIC ESTER HYDROLASE"/>
    <property type="match status" value="1"/>
</dbReference>
<dbReference type="InterPro" id="IPR050654">
    <property type="entry name" value="AChE-related_enzymes"/>
</dbReference>
<dbReference type="Pfam" id="PF00135">
    <property type="entry name" value="COesterase"/>
    <property type="match status" value="1"/>
</dbReference>
<evidence type="ECO:0000256" key="4">
    <source>
        <dbReference type="PIRSR" id="PIRSR600997-1"/>
    </source>
</evidence>
<dbReference type="InterPro" id="IPR002018">
    <property type="entry name" value="CarbesteraseB"/>
</dbReference>
<sequence length="531" mass="56338">MKSLLFVLGPICVAAGSAHHALPTATIDSGLVVGTTTLLPSSTATVNKYLGVPFGAPPVRFRPPEPVAPWSTIRNATTWGPACIQQMDEDAKSFFDMVKQPPPPGGEREDCLNLNIFTPASASTGSKAVLVWIYGGSYVVGTAGVPLYDGSSFAANQDVVVVTINYRTNVFGFVGDESIPVGERNLGFLDQRLALDWVRRNIASLGGDPSKVTIMGESAGGSSVDALVLSPPDPLPFRAAIMQSGQSSVKAPIDDPERVAQAWQKLGEFAGCNPDGVLDCLRSFPAMKLKELAQNASLPFSPLPDGGVTLTATPRLDRLNSTDEVSSIARVPILVGSNADEAKPYIIGQNSTKEYLMGLGLGNLTDLILKQYPLGSPGAHTENDRLSLILTDFGVQCPTKVLATESAEVGIHTWRYVFNASFPNNETFKGSGAYHMAEIPLVFGTYLEENSTEFQRDVSGAMQKAWADFAKDPTRGPGWDEVPTVGIFGDGVKAGMNDEGKQALTTVDSGDIAKGCDLFQPIYDGVSTVSG</sequence>
<dbReference type="PRINTS" id="PR00878">
    <property type="entry name" value="CHOLNESTRASE"/>
</dbReference>
<dbReference type="Proteomes" id="UP001194746">
    <property type="component" value="Unassembled WGS sequence"/>
</dbReference>
<comment type="similarity">
    <text evidence="1">Belongs to the type-B carboxylesterase/lipase family.</text>
</comment>
<dbReference type="EMBL" id="VCAU01000047">
    <property type="protein sequence ID" value="KAF9888395.1"/>
    <property type="molecule type" value="Genomic_DNA"/>
</dbReference>
<feature type="chain" id="PRO_5042004593" description="Carboxylesterase type B domain-containing protein" evidence="5">
    <location>
        <begin position="19"/>
        <end position="531"/>
    </location>
</feature>
<comment type="caution">
    <text evidence="7">The sequence shown here is derived from an EMBL/GenBank/DDBJ whole genome shotgun (WGS) entry which is preliminary data.</text>
</comment>
<proteinExistence type="inferred from homology"/>
<dbReference type="SUPFAM" id="SSF53474">
    <property type="entry name" value="alpha/beta-Hydrolases"/>
    <property type="match status" value="1"/>
</dbReference>
<evidence type="ECO:0000256" key="1">
    <source>
        <dbReference type="ARBA" id="ARBA00005964"/>
    </source>
</evidence>
<dbReference type="InterPro" id="IPR000997">
    <property type="entry name" value="Cholinesterase"/>
</dbReference>
<reference evidence="7" key="1">
    <citation type="journal article" date="2019" name="Beilstein J. Org. Chem.">
        <title>Nanangenines: drimane sesquiterpenoids as the dominant metabolite cohort of a novel Australian fungus, Aspergillus nanangensis.</title>
        <authorList>
            <person name="Lacey H.J."/>
            <person name="Gilchrist C.L.M."/>
            <person name="Crombie A."/>
            <person name="Kalaitzis J.A."/>
            <person name="Vuong D."/>
            <person name="Rutledge P.J."/>
            <person name="Turner P."/>
            <person name="Pitt J.I."/>
            <person name="Lacey E."/>
            <person name="Chooi Y.H."/>
            <person name="Piggott A.M."/>
        </authorList>
    </citation>
    <scope>NUCLEOTIDE SEQUENCE</scope>
    <source>
        <strain evidence="7">MST-FP2251</strain>
    </source>
</reference>